<evidence type="ECO:0000256" key="2">
    <source>
        <dbReference type="ARBA" id="ARBA00023125"/>
    </source>
</evidence>
<dbReference type="PANTHER" id="PTHR43132:SF2">
    <property type="entry name" value="ARSENICAL RESISTANCE OPERON REPRESSOR ARSR-RELATED"/>
    <property type="match status" value="1"/>
</dbReference>
<dbReference type="CDD" id="cd00090">
    <property type="entry name" value="HTH_ARSR"/>
    <property type="match status" value="1"/>
</dbReference>
<dbReference type="EMBL" id="LO017727">
    <property type="protein sequence ID" value="CRH05133.1"/>
    <property type="molecule type" value="Genomic_DNA"/>
</dbReference>
<dbReference type="GO" id="GO:0003700">
    <property type="term" value="F:DNA-binding transcription factor activity"/>
    <property type="evidence" value="ECO:0007669"/>
    <property type="project" value="InterPro"/>
</dbReference>
<proteinExistence type="predicted"/>
<accession>A0A1S7LFF1</accession>
<organism evidence="5">
    <name type="scientific">Magnetococcus massalia (strain MO-1)</name>
    <dbReference type="NCBI Taxonomy" id="451514"/>
    <lineage>
        <taxon>Bacteria</taxon>
        <taxon>Pseudomonadati</taxon>
        <taxon>Pseudomonadota</taxon>
        <taxon>Magnetococcia</taxon>
        <taxon>Magnetococcales</taxon>
        <taxon>Magnetococcaceae</taxon>
        <taxon>Magnetococcus</taxon>
    </lineage>
</organism>
<dbReference type="InterPro" id="IPR036388">
    <property type="entry name" value="WH-like_DNA-bd_sf"/>
</dbReference>
<evidence type="ECO:0000313" key="5">
    <source>
        <dbReference type="EMBL" id="CRH05133.1"/>
    </source>
</evidence>
<protein>
    <submittedName>
        <fullName evidence="5">Putative transcriptional regulator, ArsR family (Modular protein)</fullName>
    </submittedName>
</protein>
<dbReference type="InterPro" id="IPR011991">
    <property type="entry name" value="ArsR-like_HTH"/>
</dbReference>
<dbReference type="InterPro" id="IPR036390">
    <property type="entry name" value="WH_DNA-bd_sf"/>
</dbReference>
<name>A0A1S7LFF1_MAGMO</name>
<evidence type="ECO:0000256" key="1">
    <source>
        <dbReference type="ARBA" id="ARBA00023015"/>
    </source>
</evidence>
<keyword evidence="1" id="KW-0805">Transcription regulation</keyword>
<dbReference type="SUPFAM" id="SSF46785">
    <property type="entry name" value="Winged helix' DNA-binding domain"/>
    <property type="match status" value="1"/>
</dbReference>
<dbReference type="InterPro" id="IPR001845">
    <property type="entry name" value="HTH_ArsR_DNA-bd_dom"/>
</dbReference>
<feature type="domain" description="HTH arsR-type" evidence="4">
    <location>
        <begin position="6"/>
        <end position="100"/>
    </location>
</feature>
<dbReference type="SMART" id="SM00418">
    <property type="entry name" value="HTH_ARSR"/>
    <property type="match status" value="1"/>
</dbReference>
<dbReference type="NCBIfam" id="NF033788">
    <property type="entry name" value="HTH_metalloreg"/>
    <property type="match status" value="1"/>
</dbReference>
<dbReference type="NCBIfam" id="NF007528">
    <property type="entry name" value="PRK10141.1"/>
    <property type="match status" value="1"/>
</dbReference>
<dbReference type="InterPro" id="IPR051011">
    <property type="entry name" value="Metal_resp_trans_reg"/>
</dbReference>
<dbReference type="PANTHER" id="PTHR43132">
    <property type="entry name" value="ARSENICAL RESISTANCE OPERON REPRESSOR ARSR-RELATED"/>
    <property type="match status" value="1"/>
</dbReference>
<evidence type="ECO:0000259" key="4">
    <source>
        <dbReference type="PROSITE" id="PS50987"/>
    </source>
</evidence>
<reference evidence="5" key="1">
    <citation type="submission" date="2015-04" db="EMBL/GenBank/DDBJ databases">
        <authorList>
            <person name="Syromyatnikov M.Y."/>
            <person name="Popov V.N."/>
        </authorList>
    </citation>
    <scope>NUCLEOTIDE SEQUENCE</scope>
    <source>
        <strain evidence="5">MO-1</strain>
    </source>
</reference>
<dbReference type="AlphaFoldDB" id="A0A1S7LFF1"/>
<keyword evidence="3" id="KW-0804">Transcription</keyword>
<dbReference type="Gene3D" id="1.10.10.10">
    <property type="entry name" value="Winged helix-like DNA-binding domain superfamily/Winged helix DNA-binding domain"/>
    <property type="match status" value="1"/>
</dbReference>
<dbReference type="GO" id="GO:0003677">
    <property type="term" value="F:DNA binding"/>
    <property type="evidence" value="ECO:0007669"/>
    <property type="project" value="UniProtKB-KW"/>
</dbReference>
<keyword evidence="2" id="KW-0238">DNA-binding</keyword>
<gene>
    <name evidence="5" type="ORF">MAGMO_0934</name>
</gene>
<sequence length="123" mass="13874">MLERTVETKSPLTPQVLLKAMVDETRFRCLMLLLSHGEMCVCELVQSLKVAQPKVSRNLTILRNGDLVSSRRQGQWIHYKLNPNLPPWARTILEAANEGLTAESLCHLDRQQASLVTSKSMSC</sequence>
<evidence type="ECO:0000256" key="3">
    <source>
        <dbReference type="ARBA" id="ARBA00023163"/>
    </source>
</evidence>
<dbReference type="Pfam" id="PF01022">
    <property type="entry name" value="HTH_5"/>
    <property type="match status" value="1"/>
</dbReference>
<dbReference type="PRINTS" id="PR00778">
    <property type="entry name" value="HTHARSR"/>
</dbReference>
<dbReference type="PROSITE" id="PS50987">
    <property type="entry name" value="HTH_ARSR_2"/>
    <property type="match status" value="1"/>
</dbReference>